<dbReference type="InParanoid" id="A0A078AKR5"/>
<dbReference type="EMBL" id="CCKQ01011400">
    <property type="protein sequence ID" value="CDW82965.1"/>
    <property type="molecule type" value="Genomic_DNA"/>
</dbReference>
<reference evidence="1 2" key="1">
    <citation type="submission" date="2014-06" db="EMBL/GenBank/DDBJ databases">
        <authorList>
            <person name="Swart Estienne"/>
        </authorList>
    </citation>
    <scope>NUCLEOTIDE SEQUENCE [LARGE SCALE GENOMIC DNA]</scope>
    <source>
        <strain evidence="1 2">130c</strain>
    </source>
</reference>
<protein>
    <submittedName>
        <fullName evidence="1">Uncharacterized protein</fullName>
    </submittedName>
</protein>
<evidence type="ECO:0000313" key="2">
    <source>
        <dbReference type="Proteomes" id="UP000039865"/>
    </source>
</evidence>
<accession>A0A078AKR5</accession>
<keyword evidence="2" id="KW-1185">Reference proteome</keyword>
<evidence type="ECO:0000313" key="1">
    <source>
        <dbReference type="EMBL" id="CDW82965.1"/>
    </source>
</evidence>
<sequence length="61" mass="6908">MAGGGGLKKKVINYVLDNPVKVYIGGAAFVYALRQYSTITAYNKYFGKYDFQRKVERGELH</sequence>
<organism evidence="1 2">
    <name type="scientific">Stylonychia lemnae</name>
    <name type="common">Ciliate</name>
    <dbReference type="NCBI Taxonomy" id="5949"/>
    <lineage>
        <taxon>Eukaryota</taxon>
        <taxon>Sar</taxon>
        <taxon>Alveolata</taxon>
        <taxon>Ciliophora</taxon>
        <taxon>Intramacronucleata</taxon>
        <taxon>Spirotrichea</taxon>
        <taxon>Stichotrichia</taxon>
        <taxon>Sporadotrichida</taxon>
        <taxon>Oxytrichidae</taxon>
        <taxon>Stylonychinae</taxon>
        <taxon>Stylonychia</taxon>
    </lineage>
</organism>
<proteinExistence type="predicted"/>
<dbReference type="AlphaFoldDB" id="A0A078AKR5"/>
<dbReference type="Proteomes" id="UP000039865">
    <property type="component" value="Unassembled WGS sequence"/>
</dbReference>
<name>A0A078AKR5_STYLE</name>
<gene>
    <name evidence="1" type="primary">Contig17132.g18252</name>
    <name evidence="1" type="ORF">STYLEM_12002</name>
</gene>